<proteinExistence type="inferred from homology"/>
<dbReference type="Ensembl" id="ENSOKIT00005117748.1">
    <property type="protein sequence ID" value="ENSOKIP00005109929.1"/>
    <property type="gene ID" value="ENSOKIG00005048056.1"/>
</dbReference>
<dbReference type="GO" id="GO:0003948">
    <property type="term" value="F:N4-(beta-N-acetylglucosaminyl)-L-asparaginase activity"/>
    <property type="evidence" value="ECO:0007669"/>
    <property type="project" value="TreeGrafter"/>
</dbReference>
<evidence type="ECO:0000313" key="3">
    <source>
        <dbReference type="Ensembl" id="ENSOKIP00005109929.1"/>
    </source>
</evidence>
<keyword evidence="4" id="KW-1185">Reference proteome</keyword>
<evidence type="ECO:0000313" key="4">
    <source>
        <dbReference type="Proteomes" id="UP000694557"/>
    </source>
</evidence>
<dbReference type="InterPro" id="IPR029055">
    <property type="entry name" value="Ntn_hydrolases_N"/>
</dbReference>
<dbReference type="InterPro" id="IPR000246">
    <property type="entry name" value="Peptidase_T2"/>
</dbReference>
<organism evidence="3 4">
    <name type="scientific">Oncorhynchus kisutch</name>
    <name type="common">Coho salmon</name>
    <name type="synonym">Salmo kisutch</name>
    <dbReference type="NCBI Taxonomy" id="8019"/>
    <lineage>
        <taxon>Eukaryota</taxon>
        <taxon>Metazoa</taxon>
        <taxon>Chordata</taxon>
        <taxon>Craniata</taxon>
        <taxon>Vertebrata</taxon>
        <taxon>Euteleostomi</taxon>
        <taxon>Actinopterygii</taxon>
        <taxon>Neopterygii</taxon>
        <taxon>Teleostei</taxon>
        <taxon>Protacanthopterygii</taxon>
        <taxon>Salmoniformes</taxon>
        <taxon>Salmonidae</taxon>
        <taxon>Salmoninae</taxon>
        <taxon>Oncorhynchus</taxon>
    </lineage>
</organism>
<dbReference type="Gene3D" id="3.60.20.30">
    <property type="entry name" value="(Glycosyl)asparaginase"/>
    <property type="match status" value="1"/>
</dbReference>
<comment type="similarity">
    <text evidence="1">Belongs to the Ntn-hydrolase family.</text>
</comment>
<gene>
    <name evidence="3" type="primary">LOC109899677</name>
</gene>
<sequence>MAAVGTWGFSQPSVERIRSLITAGGHATDAVEEAMADVEDDPKTGLHIVGRGGFPNSGGVLECDAAIMEGITGRFGAVAALRGVGAPVRVARRVMDRSPHSLLVGEGAVAFAREQGFTIEPNDNMLSAHSAKAYQVPILPGGKWHGLIALDNMGNITVGVSTSGAPFKSPGRVGDSPLPGCGLYAEHMVGAAAATGDGDKIMCHCPSFHAVQLMKQGSSPNMACYTVLDDIIRRTAPDKCFEIGLIALNVKGEVGAASSVEFPYTFWIQGKDYVETSTQLPNSTEMEGTEKFDTCTVK</sequence>
<feature type="binding site" evidence="2">
    <location>
        <begin position="172"/>
        <end position="175"/>
    </location>
    <ligand>
        <name>substrate</name>
    </ligand>
</feature>
<evidence type="ECO:0000256" key="2">
    <source>
        <dbReference type="PIRSR" id="PIRSR600246-2"/>
    </source>
</evidence>
<reference evidence="3" key="2">
    <citation type="submission" date="2025-09" db="UniProtKB">
        <authorList>
            <consortium name="Ensembl"/>
        </authorList>
    </citation>
    <scope>IDENTIFICATION</scope>
</reference>
<accession>A0A8C7L2L4</accession>
<dbReference type="PANTHER" id="PTHR10188">
    <property type="entry name" value="L-ASPARAGINASE"/>
    <property type="match status" value="1"/>
</dbReference>
<dbReference type="FunFam" id="3.60.20.30:FF:000005">
    <property type="entry name" value="N(4)-(Beta-N-acetylglucosaminyl)-L-asparaginase"/>
    <property type="match status" value="1"/>
</dbReference>
<dbReference type="Pfam" id="PF01112">
    <property type="entry name" value="Asparaginase_2"/>
    <property type="match status" value="2"/>
</dbReference>
<dbReference type="CDD" id="cd04513">
    <property type="entry name" value="Glycosylasparaginase"/>
    <property type="match status" value="1"/>
</dbReference>
<dbReference type="GO" id="GO:0005737">
    <property type="term" value="C:cytoplasm"/>
    <property type="evidence" value="ECO:0007669"/>
    <property type="project" value="TreeGrafter"/>
</dbReference>
<protein>
    <submittedName>
        <fullName evidence="3">Zgc:153169</fullName>
    </submittedName>
</protein>
<dbReference type="PANTHER" id="PTHR10188:SF16">
    <property type="entry name" value="N(4)-(BETA-N-ACETYLGLUCOSAMINYL)-L-ASPARAGINASE-LIKE"/>
    <property type="match status" value="1"/>
</dbReference>
<evidence type="ECO:0000256" key="1">
    <source>
        <dbReference type="ARBA" id="ARBA00010872"/>
    </source>
</evidence>
<name>A0A8C7L2L4_ONCKI</name>
<reference evidence="3" key="1">
    <citation type="submission" date="2025-08" db="UniProtKB">
        <authorList>
            <consortium name="Ensembl"/>
        </authorList>
    </citation>
    <scope>IDENTIFICATION</scope>
</reference>
<dbReference type="GeneTree" id="ENSGT00950000183045"/>
<dbReference type="AlphaFoldDB" id="A0A8C7L2L4"/>
<dbReference type="Proteomes" id="UP000694557">
    <property type="component" value="Unassembled WGS sequence"/>
</dbReference>
<dbReference type="SUPFAM" id="SSF56235">
    <property type="entry name" value="N-terminal nucleophile aminohydrolases (Ntn hydrolases)"/>
    <property type="match status" value="1"/>
</dbReference>
<feature type="binding site" evidence="2">
    <location>
        <begin position="195"/>
        <end position="198"/>
    </location>
    <ligand>
        <name>substrate</name>
    </ligand>
</feature>